<sequence length="67" mass="7394">MGWSDIVVVDKGPMFETGGSTSHAPGLVFQVNFSKMMSVFARETVELFESLNPAEGEPLWYGVVDLR</sequence>
<dbReference type="Gene3D" id="3.50.50.60">
    <property type="entry name" value="FAD/NAD(P)-binding domain"/>
    <property type="match status" value="1"/>
</dbReference>
<reference evidence="1" key="1">
    <citation type="submission" date="2023-03" db="EMBL/GenBank/DDBJ databases">
        <authorList>
            <person name="Steffen K."/>
            <person name="Cardenas P."/>
        </authorList>
    </citation>
    <scope>NUCLEOTIDE SEQUENCE</scope>
</reference>
<name>A0AA35SZL3_GEOBA</name>
<dbReference type="InterPro" id="IPR036188">
    <property type="entry name" value="FAD/NAD-bd_sf"/>
</dbReference>
<proteinExistence type="predicted"/>
<comment type="caution">
    <text evidence="1">The sequence shown here is derived from an EMBL/GenBank/DDBJ whole genome shotgun (WGS) entry which is preliminary data.</text>
</comment>
<organism evidence="1 2">
    <name type="scientific">Geodia barretti</name>
    <name type="common">Barrett's horny sponge</name>
    <dbReference type="NCBI Taxonomy" id="519541"/>
    <lineage>
        <taxon>Eukaryota</taxon>
        <taxon>Metazoa</taxon>
        <taxon>Porifera</taxon>
        <taxon>Demospongiae</taxon>
        <taxon>Heteroscleromorpha</taxon>
        <taxon>Tetractinellida</taxon>
        <taxon>Astrophorina</taxon>
        <taxon>Geodiidae</taxon>
        <taxon>Geodia</taxon>
    </lineage>
</organism>
<evidence type="ECO:0000313" key="1">
    <source>
        <dbReference type="EMBL" id="CAI8038494.1"/>
    </source>
</evidence>
<accession>A0AA35SZL3</accession>
<keyword evidence="2" id="KW-1185">Reference proteome</keyword>
<dbReference type="AlphaFoldDB" id="A0AA35SZL3"/>
<evidence type="ECO:0000313" key="2">
    <source>
        <dbReference type="Proteomes" id="UP001174909"/>
    </source>
</evidence>
<protein>
    <submittedName>
        <fullName evidence="1">Dimethylglycine oxidase</fullName>
    </submittedName>
</protein>
<gene>
    <name evidence="1" type="ORF">GBAR_LOCUS21455</name>
</gene>
<dbReference type="Proteomes" id="UP001174909">
    <property type="component" value="Unassembled WGS sequence"/>
</dbReference>
<dbReference type="EMBL" id="CASHTH010002995">
    <property type="protein sequence ID" value="CAI8038494.1"/>
    <property type="molecule type" value="Genomic_DNA"/>
</dbReference>